<dbReference type="GO" id="GO:0005886">
    <property type="term" value="C:plasma membrane"/>
    <property type="evidence" value="ECO:0007669"/>
    <property type="project" value="TreeGrafter"/>
</dbReference>
<dbReference type="GO" id="GO:0052621">
    <property type="term" value="F:diguanylate cyclase activity"/>
    <property type="evidence" value="ECO:0007669"/>
    <property type="project" value="TreeGrafter"/>
</dbReference>
<reference evidence="2" key="1">
    <citation type="submission" date="2020-04" db="EMBL/GenBank/DDBJ databases">
        <authorList>
            <person name="Zhang T."/>
        </authorList>
    </citation>
    <scope>NUCLEOTIDE SEQUENCE</scope>
    <source>
        <strain evidence="2">HKST-UBA01</strain>
    </source>
</reference>
<sequence>MKRIPIEWSHFLEGLTDPGLSDAEHGLFDTVRDPRALPEERTRAARLLLEGMIRRRRLALISRFTEDGAETLLLFDPGRRARFRIRLPETRAGQERIPLPLMPADGEDPAYRDIQQLLTAQSNLIEYDRVLSPRELASRFQHLLTELLPGIEAQFFAVEIPARSAWPSIVWEHLPLERSELEAAARERTHLIRGTHSSGGSFLVLPVGDDQVGWNGFLLLESAAADFFGPSVLGRAELAAGQFGALLSTLMRLEGLIFYDFLTGIYNRSYYEEQIEKEIRLALRRDQSMALLIVDIDDFKAFNTQYGYDGGDRVLATVACVLKSALRGTDTLARYGGEEFAIILAPPVPREEAIGIAERLRAAVAEEPFEIQDLDGNPVRERITVSIGGVLFPEHGTTARELWGRANRLVLTAKAEGKNTVRFAGPGER</sequence>
<dbReference type="GO" id="GO:1902201">
    <property type="term" value="P:negative regulation of bacterial-type flagellum-dependent cell motility"/>
    <property type="evidence" value="ECO:0007669"/>
    <property type="project" value="TreeGrafter"/>
</dbReference>
<dbReference type="Pfam" id="PF00990">
    <property type="entry name" value="GGDEF"/>
    <property type="match status" value="1"/>
</dbReference>
<dbReference type="InterPro" id="IPR050469">
    <property type="entry name" value="Diguanylate_Cyclase"/>
</dbReference>
<gene>
    <name evidence="2" type="ORF">KC729_06745</name>
</gene>
<dbReference type="SMART" id="SM00267">
    <property type="entry name" value="GGDEF"/>
    <property type="match status" value="1"/>
</dbReference>
<accession>A0A956RNR1</accession>
<comment type="caution">
    <text evidence="2">The sequence shown here is derived from an EMBL/GenBank/DDBJ whole genome shotgun (WGS) entry which is preliminary data.</text>
</comment>
<dbReference type="Gene3D" id="3.30.70.270">
    <property type="match status" value="1"/>
</dbReference>
<dbReference type="CDD" id="cd01949">
    <property type="entry name" value="GGDEF"/>
    <property type="match status" value="1"/>
</dbReference>
<feature type="domain" description="GGDEF" evidence="1">
    <location>
        <begin position="287"/>
        <end position="426"/>
    </location>
</feature>
<dbReference type="SUPFAM" id="SSF55073">
    <property type="entry name" value="Nucleotide cyclase"/>
    <property type="match status" value="1"/>
</dbReference>
<evidence type="ECO:0000313" key="2">
    <source>
        <dbReference type="EMBL" id="MCA9727363.1"/>
    </source>
</evidence>
<dbReference type="Proteomes" id="UP000697710">
    <property type="component" value="Unassembled WGS sequence"/>
</dbReference>
<evidence type="ECO:0000313" key="3">
    <source>
        <dbReference type="Proteomes" id="UP000697710"/>
    </source>
</evidence>
<dbReference type="InterPro" id="IPR000160">
    <property type="entry name" value="GGDEF_dom"/>
</dbReference>
<reference evidence="2" key="2">
    <citation type="journal article" date="2021" name="Microbiome">
        <title>Successional dynamics and alternative stable states in a saline activated sludge microbial community over 9 years.</title>
        <authorList>
            <person name="Wang Y."/>
            <person name="Ye J."/>
            <person name="Ju F."/>
            <person name="Liu L."/>
            <person name="Boyd J.A."/>
            <person name="Deng Y."/>
            <person name="Parks D.H."/>
            <person name="Jiang X."/>
            <person name="Yin X."/>
            <person name="Woodcroft B.J."/>
            <person name="Tyson G.W."/>
            <person name="Hugenholtz P."/>
            <person name="Polz M.F."/>
            <person name="Zhang T."/>
        </authorList>
    </citation>
    <scope>NUCLEOTIDE SEQUENCE</scope>
    <source>
        <strain evidence="2">HKST-UBA01</strain>
    </source>
</reference>
<proteinExistence type="predicted"/>
<dbReference type="PANTHER" id="PTHR45138">
    <property type="entry name" value="REGULATORY COMPONENTS OF SENSORY TRANSDUCTION SYSTEM"/>
    <property type="match status" value="1"/>
</dbReference>
<name>A0A956RNR1_UNCEI</name>
<organism evidence="2 3">
    <name type="scientific">Eiseniibacteriota bacterium</name>
    <dbReference type="NCBI Taxonomy" id="2212470"/>
    <lineage>
        <taxon>Bacteria</taxon>
        <taxon>Candidatus Eiseniibacteriota</taxon>
    </lineage>
</organism>
<dbReference type="PANTHER" id="PTHR45138:SF9">
    <property type="entry name" value="DIGUANYLATE CYCLASE DGCM-RELATED"/>
    <property type="match status" value="1"/>
</dbReference>
<protein>
    <submittedName>
        <fullName evidence="2">GGDEF domain-containing protein</fullName>
    </submittedName>
</protein>
<evidence type="ECO:0000259" key="1">
    <source>
        <dbReference type="PROSITE" id="PS50887"/>
    </source>
</evidence>
<dbReference type="InterPro" id="IPR029787">
    <property type="entry name" value="Nucleotide_cyclase"/>
</dbReference>
<dbReference type="FunFam" id="3.30.70.270:FF:000001">
    <property type="entry name" value="Diguanylate cyclase domain protein"/>
    <property type="match status" value="1"/>
</dbReference>
<dbReference type="InterPro" id="IPR043128">
    <property type="entry name" value="Rev_trsase/Diguanyl_cyclase"/>
</dbReference>
<dbReference type="EMBL" id="JAGQHR010000152">
    <property type="protein sequence ID" value="MCA9727363.1"/>
    <property type="molecule type" value="Genomic_DNA"/>
</dbReference>
<dbReference type="AlphaFoldDB" id="A0A956RNR1"/>
<dbReference type="GO" id="GO:0043709">
    <property type="term" value="P:cell adhesion involved in single-species biofilm formation"/>
    <property type="evidence" value="ECO:0007669"/>
    <property type="project" value="TreeGrafter"/>
</dbReference>
<dbReference type="PROSITE" id="PS50887">
    <property type="entry name" value="GGDEF"/>
    <property type="match status" value="1"/>
</dbReference>
<dbReference type="NCBIfam" id="TIGR00254">
    <property type="entry name" value="GGDEF"/>
    <property type="match status" value="1"/>
</dbReference>